<sequence length="268" mass="30804">MRPALYIFFLLFCSALFSQTAVTDDGRKIMLFSNKTWEPASEELGKFSTLEAYTAGDQKVIISSEHTWKFKNKETESLYENTVINKKKFTAAKAASSLAHSKRVDAGFYYDPKKWIILEEQPQSHLGEILLQGFANKELYASFGSSELDEGTTLRNLKDQLLTDFLMNPSYYKIKKTELRTVNGIEMFYIMFYAKKSGEVVLQNYFIPDTRYFSVISARIPEKKFASYEKDMQDFINGMVAIKTEKYVERINVQAPAPPPPLTTEKSR</sequence>
<evidence type="ECO:0000256" key="1">
    <source>
        <dbReference type="SAM" id="SignalP"/>
    </source>
</evidence>
<dbReference type="AlphaFoldDB" id="A0A3D9B5H8"/>
<feature type="signal peptide" evidence="1">
    <location>
        <begin position="1"/>
        <end position="23"/>
    </location>
</feature>
<keyword evidence="1" id="KW-0732">Signal</keyword>
<evidence type="ECO:0000313" key="3">
    <source>
        <dbReference type="Proteomes" id="UP000256257"/>
    </source>
</evidence>
<reference evidence="2 3" key="1">
    <citation type="submission" date="2018-06" db="EMBL/GenBank/DDBJ databases">
        <title>Novel Chryseobacterium species.</title>
        <authorList>
            <person name="Newman J."/>
            <person name="Hugo C."/>
            <person name="Oosthuizen L."/>
            <person name="Charimba G."/>
        </authorList>
    </citation>
    <scope>NUCLEOTIDE SEQUENCE [LARGE SCALE GENOMIC DNA]</scope>
    <source>
        <strain evidence="2 3">7_F195</strain>
    </source>
</reference>
<gene>
    <name evidence="2" type="ORF">DRF67_06505</name>
</gene>
<evidence type="ECO:0000313" key="2">
    <source>
        <dbReference type="EMBL" id="REC48476.1"/>
    </source>
</evidence>
<dbReference type="EMBL" id="QNVV01000004">
    <property type="protein sequence ID" value="REC48476.1"/>
    <property type="molecule type" value="Genomic_DNA"/>
</dbReference>
<keyword evidence="3" id="KW-1185">Reference proteome</keyword>
<feature type="chain" id="PRO_5017573871" evidence="1">
    <location>
        <begin position="24"/>
        <end position="268"/>
    </location>
</feature>
<proteinExistence type="predicted"/>
<comment type="caution">
    <text evidence="2">The sequence shown here is derived from an EMBL/GenBank/DDBJ whole genome shotgun (WGS) entry which is preliminary data.</text>
</comment>
<organism evidence="2 3">
    <name type="scientific">Chryseobacterium pennipullorum</name>
    <dbReference type="NCBI Taxonomy" id="2258963"/>
    <lineage>
        <taxon>Bacteria</taxon>
        <taxon>Pseudomonadati</taxon>
        <taxon>Bacteroidota</taxon>
        <taxon>Flavobacteriia</taxon>
        <taxon>Flavobacteriales</taxon>
        <taxon>Weeksellaceae</taxon>
        <taxon>Chryseobacterium group</taxon>
        <taxon>Chryseobacterium</taxon>
    </lineage>
</organism>
<dbReference type="Proteomes" id="UP000256257">
    <property type="component" value="Unassembled WGS sequence"/>
</dbReference>
<accession>A0A3D9B5H8</accession>
<name>A0A3D9B5H8_9FLAO</name>
<protein>
    <submittedName>
        <fullName evidence="2">Uncharacterized protein</fullName>
    </submittedName>
</protein>